<keyword evidence="2" id="KW-0560">Oxidoreductase</keyword>
<dbReference type="Pfam" id="PF00248">
    <property type="entry name" value="Aldo_ket_red"/>
    <property type="match status" value="1"/>
</dbReference>
<dbReference type="PIRSF" id="PIRSF000097">
    <property type="entry name" value="AKR"/>
    <property type="match status" value="1"/>
</dbReference>
<accession>A0A074XWV6</accession>
<dbReference type="HOGENOM" id="CLU_023205_0_0_1"/>
<dbReference type="GO" id="GO:0016491">
    <property type="term" value="F:oxidoreductase activity"/>
    <property type="evidence" value="ECO:0007669"/>
    <property type="project" value="UniProtKB-KW"/>
</dbReference>
<dbReference type="STRING" id="1043002.A0A074XWV6"/>
<evidence type="ECO:0000256" key="3">
    <source>
        <dbReference type="PIRSR" id="PIRSR000097-1"/>
    </source>
</evidence>
<dbReference type="AlphaFoldDB" id="A0A074XWV6"/>
<dbReference type="PROSITE" id="PS00798">
    <property type="entry name" value="ALDOKETO_REDUCTASE_1"/>
    <property type="match status" value="1"/>
</dbReference>
<name>A0A074XWV6_AURPU</name>
<comment type="similarity">
    <text evidence="1">Belongs to the aldo/keto reductase family.</text>
</comment>
<proteinExistence type="inferred from homology"/>
<evidence type="ECO:0000313" key="7">
    <source>
        <dbReference type="EMBL" id="KEQ79116.1"/>
    </source>
</evidence>
<feature type="domain" description="NADP-dependent oxidoreductase" evidence="6">
    <location>
        <begin position="23"/>
        <end position="286"/>
    </location>
</feature>
<dbReference type="InterPro" id="IPR020471">
    <property type="entry name" value="AKR"/>
</dbReference>
<dbReference type="FunFam" id="3.20.20.100:FF:000007">
    <property type="entry name" value="NAD(P)H-dependent D-xylose reductase xyl1"/>
    <property type="match status" value="1"/>
</dbReference>
<dbReference type="PROSITE" id="PS00063">
    <property type="entry name" value="ALDOKETO_REDUCTASE_3"/>
    <property type="match status" value="1"/>
</dbReference>
<dbReference type="Proteomes" id="UP000030706">
    <property type="component" value="Unassembled WGS sequence"/>
</dbReference>
<evidence type="ECO:0000256" key="5">
    <source>
        <dbReference type="PIRSR" id="PIRSR000097-3"/>
    </source>
</evidence>
<evidence type="ECO:0000256" key="2">
    <source>
        <dbReference type="ARBA" id="ARBA00023002"/>
    </source>
</evidence>
<dbReference type="InterPro" id="IPR036812">
    <property type="entry name" value="NAD(P)_OxRdtase_dom_sf"/>
</dbReference>
<gene>
    <name evidence="7" type="ORF">M438DRAFT_409734</name>
</gene>
<reference evidence="7 8" key="1">
    <citation type="journal article" date="2014" name="BMC Genomics">
        <title>Genome sequencing of four Aureobasidium pullulans varieties: biotechnological potential, stress tolerance, and description of new species.</title>
        <authorList>
            <person name="Gostin Ar C."/>
            <person name="Ohm R.A."/>
            <person name="Kogej T."/>
            <person name="Sonjak S."/>
            <person name="Turk M."/>
            <person name="Zajc J."/>
            <person name="Zalar P."/>
            <person name="Grube M."/>
            <person name="Sun H."/>
            <person name="Han J."/>
            <person name="Sharma A."/>
            <person name="Chiniquy J."/>
            <person name="Ngan C.Y."/>
            <person name="Lipzen A."/>
            <person name="Barry K."/>
            <person name="Grigoriev I.V."/>
            <person name="Gunde-Cimerman N."/>
        </authorList>
    </citation>
    <scope>NUCLEOTIDE SEQUENCE [LARGE SCALE GENOMIC DNA]</scope>
    <source>
        <strain evidence="7 8">EXF-150</strain>
    </source>
</reference>
<dbReference type="InterPro" id="IPR018170">
    <property type="entry name" value="Aldo/ket_reductase_CS"/>
</dbReference>
<organism evidence="7 8">
    <name type="scientific">Aureobasidium pullulans EXF-150</name>
    <dbReference type="NCBI Taxonomy" id="1043002"/>
    <lineage>
        <taxon>Eukaryota</taxon>
        <taxon>Fungi</taxon>
        <taxon>Dikarya</taxon>
        <taxon>Ascomycota</taxon>
        <taxon>Pezizomycotina</taxon>
        <taxon>Dothideomycetes</taxon>
        <taxon>Dothideomycetidae</taxon>
        <taxon>Dothideales</taxon>
        <taxon>Saccotheciaceae</taxon>
        <taxon>Aureobasidium</taxon>
    </lineage>
</organism>
<feature type="site" description="Lowers pKa of active site Tyr" evidence="5">
    <location>
        <position position="81"/>
    </location>
</feature>
<dbReference type="SUPFAM" id="SSF51430">
    <property type="entry name" value="NAD(P)-linked oxidoreductase"/>
    <property type="match status" value="1"/>
</dbReference>
<evidence type="ECO:0000259" key="6">
    <source>
        <dbReference type="Pfam" id="PF00248"/>
    </source>
</evidence>
<evidence type="ECO:0000256" key="4">
    <source>
        <dbReference type="PIRSR" id="PIRSR000097-2"/>
    </source>
</evidence>
<feature type="binding site" evidence="4">
    <location>
        <position position="114"/>
    </location>
    <ligand>
        <name>substrate</name>
    </ligand>
</feature>
<feature type="active site" description="Proton donor" evidence="3">
    <location>
        <position position="56"/>
    </location>
</feature>
<dbReference type="InterPro" id="IPR023210">
    <property type="entry name" value="NADP_OxRdtase_dom"/>
</dbReference>
<dbReference type="PANTHER" id="PTHR11732">
    <property type="entry name" value="ALDO/KETO REDUCTASE"/>
    <property type="match status" value="1"/>
</dbReference>
<dbReference type="OrthoDB" id="416253at2759"/>
<dbReference type="RefSeq" id="XP_029755303.1">
    <property type="nucleotide sequence ID" value="XM_029910035.1"/>
</dbReference>
<dbReference type="EMBL" id="KL585009">
    <property type="protein sequence ID" value="KEQ79116.1"/>
    <property type="molecule type" value="Genomic_DNA"/>
</dbReference>
<evidence type="ECO:0000313" key="8">
    <source>
        <dbReference type="Proteomes" id="UP000030706"/>
    </source>
</evidence>
<evidence type="ECO:0000256" key="1">
    <source>
        <dbReference type="ARBA" id="ARBA00007905"/>
    </source>
</evidence>
<sequence length="328" mass="36410">MPHADNQLPTHFQLNTGAKIPAVGFGTWQAAPKEVESAVECALKEGYRHIDCAAIYRNETEVGEGIRKSGVPREDIFITGKLWNTKHAPEDVESALDKTLKDLGTDYVDLYLMHWPCAFASGDKFFPLDSEGVFKLADIDYVATYKAMEKLLSTGKARAIGVSNFNIRRLEDLLSRTDVVPACNQVEAHPYLTQPDLLEFCNKHNIILEAYSPLGNNQTGEPRTVDDPLVHEVAKSLDMDPGVVLGSWGVQRGHVVLPKSVTPSRIASNLQVKKLPQEAFEKLTSLARHKRFNFPARWGYDIFDEAGQDSVTKAARAAGEENKTKFTV</sequence>
<dbReference type="PROSITE" id="PS00062">
    <property type="entry name" value="ALDOKETO_REDUCTASE_2"/>
    <property type="match status" value="1"/>
</dbReference>
<protein>
    <submittedName>
        <fullName evidence="7">Putative aldehyde reductase I</fullName>
    </submittedName>
</protein>
<dbReference type="PRINTS" id="PR00069">
    <property type="entry name" value="ALDKETRDTASE"/>
</dbReference>
<keyword evidence="8" id="KW-1185">Reference proteome</keyword>
<dbReference type="Gene3D" id="3.20.20.100">
    <property type="entry name" value="NADP-dependent oxidoreductase domain"/>
    <property type="match status" value="1"/>
</dbReference>
<dbReference type="GeneID" id="40752341"/>